<dbReference type="Pfam" id="PF09995">
    <property type="entry name" value="MPAB_Lcp_cat"/>
    <property type="match status" value="1"/>
</dbReference>
<dbReference type="InParanoid" id="A0A3N0V9N9"/>
<comment type="caution">
    <text evidence="3">The sequence shown here is derived from an EMBL/GenBank/DDBJ whole genome shotgun (WGS) entry which is preliminary data.</text>
</comment>
<protein>
    <submittedName>
        <fullName evidence="3">DUF2236 domain-containing protein</fullName>
    </submittedName>
</protein>
<accession>A0A3N0V9N9</accession>
<reference evidence="3 4" key="1">
    <citation type="submission" date="2018-10" db="EMBL/GenBank/DDBJ databases">
        <authorList>
            <person name="Chen W.-M."/>
        </authorList>
    </citation>
    <scope>NUCLEOTIDE SEQUENCE [LARGE SCALE GENOMIC DNA]</scope>
    <source>
        <strain evidence="3 4">THS-13</strain>
    </source>
</reference>
<dbReference type="Proteomes" id="UP000282106">
    <property type="component" value="Unassembled WGS sequence"/>
</dbReference>
<sequence>MTASKAGRWTWARDQIQQLDVEHDYHRIARLSFVVRYGTPMFLHGLFSVAFVYNVGMPAMARILHRGGRGPILRDTRKRNFDSLVFFGELYRHGDSEPSWRIAERLVRIHANFPIDNRMSLYTLATLSCLPRRISEDYLGEHGLSDKECEAQYRFWRRMGELMQVRDIPGSQEAFLDWMRRFEQEEFQPSPECTEITAALAQEWSEYWFPAPLRRTGRGLFYALIDPALRRRLQLPEPHRLHCWLARQGIRALFFAKRWLPDPADRQISDYFGRAYGARPDIRQVGYKAESP</sequence>
<organism evidence="3 4">
    <name type="scientific">Stagnimonas aquatica</name>
    <dbReference type="NCBI Taxonomy" id="2689987"/>
    <lineage>
        <taxon>Bacteria</taxon>
        <taxon>Pseudomonadati</taxon>
        <taxon>Pseudomonadota</taxon>
        <taxon>Gammaproteobacteria</taxon>
        <taxon>Nevskiales</taxon>
        <taxon>Nevskiaceae</taxon>
        <taxon>Stagnimonas</taxon>
    </lineage>
</organism>
<dbReference type="InterPro" id="IPR046366">
    <property type="entry name" value="MPAB"/>
</dbReference>
<evidence type="ECO:0000259" key="2">
    <source>
        <dbReference type="Pfam" id="PF09995"/>
    </source>
</evidence>
<dbReference type="InterPro" id="IPR018713">
    <property type="entry name" value="MPAB/Lcp_cat_dom"/>
</dbReference>
<dbReference type="EMBL" id="RJVO01000004">
    <property type="protein sequence ID" value="ROH89507.1"/>
    <property type="molecule type" value="Genomic_DNA"/>
</dbReference>
<keyword evidence="4" id="KW-1185">Reference proteome</keyword>
<feature type="transmembrane region" description="Helical" evidence="1">
    <location>
        <begin position="41"/>
        <end position="64"/>
    </location>
</feature>
<evidence type="ECO:0000313" key="3">
    <source>
        <dbReference type="EMBL" id="ROH89507.1"/>
    </source>
</evidence>
<keyword evidence="1" id="KW-0472">Membrane</keyword>
<dbReference type="PANTHER" id="PTHR36124:SF1">
    <property type="entry name" value="ER-BOUND OXYGENASE MPAB_MPAB'_RUBBER OXYGENASE CATALYTIC DOMAIN-CONTAINING PROTEIN"/>
    <property type="match status" value="1"/>
</dbReference>
<dbReference type="RefSeq" id="WP_123211804.1">
    <property type="nucleotide sequence ID" value="NZ_RJVO01000004.1"/>
</dbReference>
<dbReference type="PANTHER" id="PTHR36124">
    <property type="match status" value="1"/>
</dbReference>
<proteinExistence type="predicted"/>
<evidence type="ECO:0000313" key="4">
    <source>
        <dbReference type="Proteomes" id="UP000282106"/>
    </source>
</evidence>
<feature type="domain" description="ER-bound oxygenase mpaB/mpaB'/Rubber oxygenase catalytic" evidence="2">
    <location>
        <begin position="76"/>
        <end position="241"/>
    </location>
</feature>
<name>A0A3N0V9N9_9GAMM</name>
<dbReference type="GO" id="GO:0016491">
    <property type="term" value="F:oxidoreductase activity"/>
    <property type="evidence" value="ECO:0007669"/>
    <property type="project" value="InterPro"/>
</dbReference>
<keyword evidence="1" id="KW-1133">Transmembrane helix</keyword>
<gene>
    <name evidence="3" type="ORF">ED208_10245</name>
</gene>
<keyword evidence="1" id="KW-0812">Transmembrane</keyword>
<evidence type="ECO:0000256" key="1">
    <source>
        <dbReference type="SAM" id="Phobius"/>
    </source>
</evidence>
<dbReference type="AlphaFoldDB" id="A0A3N0V9N9"/>